<organism evidence="1 2">
    <name type="scientific">Puccinia striiformis f. sp. tritici</name>
    <dbReference type="NCBI Taxonomy" id="168172"/>
    <lineage>
        <taxon>Eukaryota</taxon>
        <taxon>Fungi</taxon>
        <taxon>Dikarya</taxon>
        <taxon>Basidiomycota</taxon>
        <taxon>Pucciniomycotina</taxon>
        <taxon>Pucciniomycetes</taxon>
        <taxon>Pucciniales</taxon>
        <taxon>Pucciniaceae</taxon>
        <taxon>Puccinia</taxon>
    </lineage>
</organism>
<dbReference type="Proteomes" id="UP001060170">
    <property type="component" value="Chromosome 11"/>
</dbReference>
<name>A0ACC0E524_9BASI</name>
<accession>A0ACC0E524</accession>
<evidence type="ECO:0000313" key="2">
    <source>
        <dbReference type="Proteomes" id="UP001060170"/>
    </source>
</evidence>
<evidence type="ECO:0000313" key="1">
    <source>
        <dbReference type="EMBL" id="KAI7944170.1"/>
    </source>
</evidence>
<reference evidence="1 2" key="3">
    <citation type="journal article" date="2022" name="Microbiol. Spectr.">
        <title>Folding features and dynamics of 3D genome architecture in plant fungal pathogens.</title>
        <authorList>
            <person name="Xia C."/>
        </authorList>
    </citation>
    <scope>NUCLEOTIDE SEQUENCE [LARGE SCALE GENOMIC DNA]</scope>
    <source>
        <strain evidence="1 2">93-210</strain>
    </source>
</reference>
<reference evidence="2" key="1">
    <citation type="journal article" date="2018" name="BMC Genomics">
        <title>Genomic insights into host adaptation between the wheat stripe rust pathogen (Puccinia striiformis f. sp. tritici) and the barley stripe rust pathogen (Puccinia striiformis f. sp. hordei).</title>
        <authorList>
            <person name="Xia C."/>
            <person name="Wang M."/>
            <person name="Yin C."/>
            <person name="Cornejo O.E."/>
            <person name="Hulbert S.H."/>
            <person name="Chen X."/>
        </authorList>
    </citation>
    <scope>NUCLEOTIDE SEQUENCE [LARGE SCALE GENOMIC DNA]</scope>
    <source>
        <strain evidence="2">93-210</strain>
    </source>
</reference>
<sequence length="780" mass="88245">MSLVREVLQGMSSSQNAGQEQTAHSSYNIAQIHSQHSIPKMARGKVQKAGKRVSRAKPQNLRPDSGKFDVRKSSIKRLTDWDQEEAQDEQDDFFDGLDKTGRDTRFENDLDIPEQLLDIDDGEEDDDNEGYDEPSGSEIEKRKPKKQRKAKVSIDNSHKGRFGKVTSTGEETQSESTNSDDDAEQDEKEDIDLMEIDQNELELGTAKLDDDHDGSSDEDESTWKSYHVTKPKSKRKKTDNDPESIAEEEERRILELEEVKRLQAKARSKLISSDFCSYLDYASEDEILDTEVTNKLNQDRIDSAQSTLLNDFDSEPEAVAYLLKAKPESLALLNDFRRSLADLSDLQDKISSPVEPIDGDPEKNEFNRAIDLLHYHVLSTYVSTTAFYMHLSLHVPPPAPTLIASVTRSLIDLRNTLNLMEQVGLIGDSSDVLSGDSGTFDGQFTASEFDEELRELLFDQSNSVDDEEDDEDLSLDSNNIVKPPTKRQKSSVISKSDKAISTSTSQQSKKKKKKESKKSSFIEVEDPNELLKSLPPRPIKLKNVDSPAKERDEIDFLESTSLSEREATEKEKKKKSLRFYTAKIDAKGKRREKALVGTGVASGDSDLPYITKESQRRQFLKNQDHSMGDDDDLSGQFDDSLDDYQHHDDNLSFDNQDGQSDYYDTIKELKLSAKKSKKIQYDEKKLSERDALTTEAEGGTSGPREISRQILKNKGLTPKRAKENRNPRVKKRKRFEKAQQKISTQRPTYKPDQAAQNRTLNGYQGEKTGVKVGVVKSRKL</sequence>
<protein>
    <submittedName>
        <fullName evidence="1">Uncharacterized protein</fullName>
    </submittedName>
</protein>
<comment type="caution">
    <text evidence="1">The sequence shown here is derived from an EMBL/GenBank/DDBJ whole genome shotgun (WGS) entry which is preliminary data.</text>
</comment>
<gene>
    <name evidence="1" type="ORF">MJO28_011698</name>
</gene>
<keyword evidence="2" id="KW-1185">Reference proteome</keyword>
<reference evidence="2" key="2">
    <citation type="journal article" date="2018" name="Mol. Plant Microbe Interact.">
        <title>Genome sequence resources for the wheat stripe rust pathogen (Puccinia striiformis f. sp. tritici) and the barley stripe rust pathogen (Puccinia striiformis f. sp. hordei).</title>
        <authorList>
            <person name="Xia C."/>
            <person name="Wang M."/>
            <person name="Yin C."/>
            <person name="Cornejo O.E."/>
            <person name="Hulbert S.H."/>
            <person name="Chen X."/>
        </authorList>
    </citation>
    <scope>NUCLEOTIDE SEQUENCE [LARGE SCALE GENOMIC DNA]</scope>
    <source>
        <strain evidence="2">93-210</strain>
    </source>
</reference>
<dbReference type="EMBL" id="CM045875">
    <property type="protein sequence ID" value="KAI7944170.1"/>
    <property type="molecule type" value="Genomic_DNA"/>
</dbReference>
<proteinExistence type="predicted"/>